<organism evidence="1 2">
    <name type="scientific">Halobacillus trueperi</name>
    <dbReference type="NCBI Taxonomy" id="156205"/>
    <lineage>
        <taxon>Bacteria</taxon>
        <taxon>Bacillati</taxon>
        <taxon>Bacillota</taxon>
        <taxon>Bacilli</taxon>
        <taxon>Bacillales</taxon>
        <taxon>Bacillaceae</taxon>
        <taxon>Halobacillus</taxon>
    </lineage>
</organism>
<proteinExistence type="predicted"/>
<dbReference type="EMBL" id="QUAE01000002">
    <property type="protein sequence ID" value="REJ10523.1"/>
    <property type="molecule type" value="Genomic_DNA"/>
</dbReference>
<evidence type="ECO:0000313" key="2">
    <source>
        <dbReference type="Proteomes" id="UP000256305"/>
    </source>
</evidence>
<keyword evidence="2" id="KW-1185">Reference proteome</keyword>
<evidence type="ECO:0000313" key="1">
    <source>
        <dbReference type="EMBL" id="REJ10523.1"/>
    </source>
</evidence>
<dbReference type="Proteomes" id="UP000256305">
    <property type="component" value="Unassembled WGS sequence"/>
</dbReference>
<accession>A0A3E0JC46</accession>
<dbReference type="AlphaFoldDB" id="A0A3E0JC46"/>
<reference evidence="1 2" key="1">
    <citation type="submission" date="2018-08" db="EMBL/GenBank/DDBJ databases">
        <title>Genome sequence of Halobacillus trueperi KCTC 3686.</title>
        <authorList>
            <person name="Cho K.H."/>
            <person name="Kwak M.-J."/>
            <person name="Kim B.-Y."/>
            <person name="Chun J."/>
        </authorList>
    </citation>
    <scope>NUCLEOTIDE SEQUENCE [LARGE SCALE GENOMIC DNA]</scope>
    <source>
        <strain evidence="1 2">KCTC 3686</strain>
    </source>
</reference>
<comment type="caution">
    <text evidence="1">The sequence shown here is derived from an EMBL/GenBank/DDBJ whole genome shotgun (WGS) entry which is preliminary data.</text>
</comment>
<name>A0A3E0JC46_9BACI</name>
<gene>
    <name evidence="1" type="ORF">DYE48_03310</name>
</gene>
<sequence length="154" mass="17885">MARFPRERGKRAIPRSPFAIYVSRNNFWNKLFYSQGKWSNLSFQPAILEEKACYRALYYYSPGIVKNTHPRQRGSFYTYIEWGGWEAARLPWEKEIGEIPQDGVRGSSALPHWKASSFPTTPDAQHGIRTLKHVEIESYTILPYTIIISLTIKS</sequence>
<protein>
    <submittedName>
        <fullName evidence="1">Uncharacterized protein</fullName>
    </submittedName>
</protein>